<keyword evidence="1" id="KW-0805">Transcription regulation</keyword>
<dbReference type="EMBL" id="LAZR01027467">
    <property type="protein sequence ID" value="KKL65642.1"/>
    <property type="molecule type" value="Genomic_DNA"/>
</dbReference>
<proteinExistence type="predicted"/>
<dbReference type="InterPro" id="IPR035418">
    <property type="entry name" value="AraC-bd_2"/>
</dbReference>
<feature type="domain" description="HTH araC/xylS-type" evidence="4">
    <location>
        <begin position="211"/>
        <end position="311"/>
    </location>
</feature>
<protein>
    <recommendedName>
        <fullName evidence="4">HTH araC/xylS-type domain-containing protein</fullName>
    </recommendedName>
</protein>
<accession>A0A0F9GRC9</accession>
<dbReference type="AlphaFoldDB" id="A0A0F9GRC9"/>
<evidence type="ECO:0000256" key="2">
    <source>
        <dbReference type="ARBA" id="ARBA00023125"/>
    </source>
</evidence>
<evidence type="ECO:0000256" key="1">
    <source>
        <dbReference type="ARBA" id="ARBA00023015"/>
    </source>
</evidence>
<evidence type="ECO:0000259" key="4">
    <source>
        <dbReference type="PROSITE" id="PS01124"/>
    </source>
</evidence>
<dbReference type="InterPro" id="IPR009057">
    <property type="entry name" value="Homeodomain-like_sf"/>
</dbReference>
<dbReference type="InterPro" id="IPR018060">
    <property type="entry name" value="HTH_AraC"/>
</dbReference>
<dbReference type="Gene3D" id="1.10.10.60">
    <property type="entry name" value="Homeodomain-like"/>
    <property type="match status" value="1"/>
</dbReference>
<dbReference type="Pfam" id="PF14525">
    <property type="entry name" value="AraC_binding_2"/>
    <property type="match status" value="1"/>
</dbReference>
<reference evidence="5" key="1">
    <citation type="journal article" date="2015" name="Nature">
        <title>Complex archaea that bridge the gap between prokaryotes and eukaryotes.</title>
        <authorList>
            <person name="Spang A."/>
            <person name="Saw J.H."/>
            <person name="Jorgensen S.L."/>
            <person name="Zaremba-Niedzwiedzka K."/>
            <person name="Martijn J."/>
            <person name="Lind A.E."/>
            <person name="van Eijk R."/>
            <person name="Schleper C."/>
            <person name="Guy L."/>
            <person name="Ettema T.J."/>
        </authorList>
    </citation>
    <scope>NUCLEOTIDE SEQUENCE</scope>
</reference>
<keyword evidence="3" id="KW-0804">Transcription</keyword>
<evidence type="ECO:0000313" key="5">
    <source>
        <dbReference type="EMBL" id="KKL65642.1"/>
    </source>
</evidence>
<dbReference type="GO" id="GO:0003700">
    <property type="term" value="F:DNA-binding transcription factor activity"/>
    <property type="evidence" value="ECO:0007669"/>
    <property type="project" value="InterPro"/>
</dbReference>
<evidence type="ECO:0000256" key="3">
    <source>
        <dbReference type="ARBA" id="ARBA00023163"/>
    </source>
</evidence>
<dbReference type="SUPFAM" id="SSF46689">
    <property type="entry name" value="Homeodomain-like"/>
    <property type="match status" value="1"/>
</dbReference>
<organism evidence="5">
    <name type="scientific">marine sediment metagenome</name>
    <dbReference type="NCBI Taxonomy" id="412755"/>
    <lineage>
        <taxon>unclassified sequences</taxon>
        <taxon>metagenomes</taxon>
        <taxon>ecological metagenomes</taxon>
    </lineage>
</organism>
<dbReference type="PROSITE" id="PS01124">
    <property type="entry name" value="HTH_ARAC_FAMILY_2"/>
    <property type="match status" value="1"/>
</dbReference>
<dbReference type="InterPro" id="IPR050204">
    <property type="entry name" value="AraC_XylS_family_regulators"/>
</dbReference>
<gene>
    <name evidence="5" type="ORF">LCGC14_2152940</name>
</gene>
<dbReference type="SMART" id="SM00342">
    <property type="entry name" value="HTH_ARAC"/>
    <property type="match status" value="1"/>
</dbReference>
<dbReference type="GO" id="GO:0043565">
    <property type="term" value="F:sequence-specific DNA binding"/>
    <property type="evidence" value="ECO:0007669"/>
    <property type="project" value="InterPro"/>
</dbReference>
<dbReference type="PANTHER" id="PTHR46796:SF6">
    <property type="entry name" value="ARAC SUBFAMILY"/>
    <property type="match status" value="1"/>
</dbReference>
<keyword evidence="2" id="KW-0238">DNA-binding</keyword>
<sequence>MLVSTDQSDAVDKNKVWSQMISETYFPLSVECGNPRDFKGHLKSWGLGVLGLSEMDCDSVMYRRNKSHFEEEKENSLLITIPHIADVHFHQASRQTSCGPGGFLVEQGDMPYEFSHTQRNRLWVLKVPTASVQSRIGPTERLSALTFDATSGIGSYFVGAVRNTIESIDVINNAAREMAGQHLLDLLCLSMRSDERILESSVSTIRAAHLQRAEQFIRDNLANPNLGPLVVAESCGISLRYLQGLFAENECSVAGYIRDKRLTRCHETLEMLHDTSTMAQIAHRWGFYDHAQFCKHYRNRFGCTPTDTRKKRRLQVASRCQ</sequence>
<name>A0A0F9GRC9_9ZZZZ</name>
<dbReference type="Pfam" id="PF12833">
    <property type="entry name" value="HTH_18"/>
    <property type="match status" value="1"/>
</dbReference>
<dbReference type="PANTHER" id="PTHR46796">
    <property type="entry name" value="HTH-TYPE TRANSCRIPTIONAL ACTIVATOR RHAS-RELATED"/>
    <property type="match status" value="1"/>
</dbReference>
<comment type="caution">
    <text evidence="5">The sequence shown here is derived from an EMBL/GenBank/DDBJ whole genome shotgun (WGS) entry which is preliminary data.</text>
</comment>